<dbReference type="Proteomes" id="UP001153148">
    <property type="component" value="Unassembled WGS sequence"/>
</dbReference>
<dbReference type="PANTHER" id="PTHR22916:SF3">
    <property type="entry name" value="UDP-GLCNAC:BETAGAL BETA-1,3-N-ACETYLGLUCOSAMINYLTRANSFERASE-LIKE PROTEIN 1"/>
    <property type="match status" value="1"/>
</dbReference>
<sequence length="123" mass="14266">MSKYSRKTIWNIRVKRLQEKVLIHWPSFTIWNAGKQGRHFYKSLGPLFQEKVAAFCDVDVKKVGKYYAPYEKGAKNYPKIPIIHFKDSTPPMIICVKLDLTGGSFEENIASLNLIEGTDYYFV</sequence>
<accession>A0ABN7PA88</accession>
<comment type="caution">
    <text evidence="1">The sequence shown here is derived from an EMBL/GenBank/DDBJ whole genome shotgun (WGS) entry which is preliminary data.</text>
</comment>
<evidence type="ECO:0000313" key="2">
    <source>
        <dbReference type="Proteomes" id="UP001153148"/>
    </source>
</evidence>
<gene>
    <name evidence="1" type="ORF">TPAB3V08_LOCUS10906</name>
</gene>
<evidence type="ECO:0000313" key="1">
    <source>
        <dbReference type="EMBL" id="CAG2063959.1"/>
    </source>
</evidence>
<keyword evidence="2" id="KW-1185">Reference proteome</keyword>
<proteinExistence type="predicted"/>
<name>A0ABN7PA88_TIMPD</name>
<organism evidence="1 2">
    <name type="scientific">Timema podura</name>
    <name type="common">Walking stick</name>
    <dbReference type="NCBI Taxonomy" id="61482"/>
    <lineage>
        <taxon>Eukaryota</taxon>
        <taxon>Metazoa</taxon>
        <taxon>Ecdysozoa</taxon>
        <taxon>Arthropoda</taxon>
        <taxon>Hexapoda</taxon>
        <taxon>Insecta</taxon>
        <taxon>Pterygota</taxon>
        <taxon>Neoptera</taxon>
        <taxon>Polyneoptera</taxon>
        <taxon>Phasmatodea</taxon>
        <taxon>Timematodea</taxon>
        <taxon>Timematoidea</taxon>
        <taxon>Timematidae</taxon>
        <taxon>Timema</taxon>
    </lineage>
</organism>
<dbReference type="EMBL" id="CAJPIN010030354">
    <property type="protein sequence ID" value="CAG2063959.1"/>
    <property type="molecule type" value="Genomic_DNA"/>
</dbReference>
<dbReference type="PANTHER" id="PTHR22916">
    <property type="entry name" value="GLYCOSYLTRANSFERASE"/>
    <property type="match status" value="1"/>
</dbReference>
<reference evidence="1" key="1">
    <citation type="submission" date="2021-03" db="EMBL/GenBank/DDBJ databases">
        <authorList>
            <person name="Tran Van P."/>
        </authorList>
    </citation>
    <scope>NUCLEOTIDE SEQUENCE</scope>
</reference>
<protein>
    <submittedName>
        <fullName evidence="1">Uncharacterized protein</fullName>
    </submittedName>
</protein>